<evidence type="ECO:0000313" key="2">
    <source>
        <dbReference type="EMBL" id="MFC3852729.1"/>
    </source>
</evidence>
<dbReference type="Proteomes" id="UP001595617">
    <property type="component" value="Unassembled WGS sequence"/>
</dbReference>
<dbReference type="Gene3D" id="3.30.2350.10">
    <property type="entry name" value="Pseudouridine synthase"/>
    <property type="match status" value="1"/>
</dbReference>
<dbReference type="GO" id="GO:0016853">
    <property type="term" value="F:isomerase activity"/>
    <property type="evidence" value="ECO:0007669"/>
    <property type="project" value="UniProtKB-KW"/>
</dbReference>
<dbReference type="SUPFAM" id="SSF55120">
    <property type="entry name" value="Pseudouridine synthase"/>
    <property type="match status" value="1"/>
</dbReference>
<feature type="domain" description="Pseudouridine synthase RsuA/RluA-like" evidence="1">
    <location>
        <begin position="91"/>
        <end position="226"/>
    </location>
</feature>
<dbReference type="CDD" id="cd02869">
    <property type="entry name" value="PseudoU_synth_RluA_like"/>
    <property type="match status" value="1"/>
</dbReference>
<dbReference type="EMBL" id="JBHRYR010000003">
    <property type="protein sequence ID" value="MFC3852729.1"/>
    <property type="molecule type" value="Genomic_DNA"/>
</dbReference>
<evidence type="ECO:0000313" key="3">
    <source>
        <dbReference type="Proteomes" id="UP001595617"/>
    </source>
</evidence>
<sequence>MKIDVALEVESTDSLVAIDFLVDNVNVSKSRLKKTMNAGAVWIERQGETRRRLRRAMTDLKVGDILHIYYDETLLDLKVRPPIEVADFEWYSIWYKPAGLLSQGTDWGDHHSVMRQVELHYKLQREVFLVHRLDREAKGLMIIAHQKRAAAAFSEMFRENKIQKEYRIEVLGDLRDKPKGTLDAPLDDKPCTTRYQLEKYNEPTNTSTLNVWLDTGRKHQIRRHFADIGHPVMGDPAYGEGNKQRSGLMLEAVGLVFDCPFTGEKRTFNKADMA</sequence>
<dbReference type="Pfam" id="PF00849">
    <property type="entry name" value="PseudoU_synth_2"/>
    <property type="match status" value="1"/>
</dbReference>
<dbReference type="EC" id="5.4.99.-" evidence="2"/>
<proteinExistence type="predicted"/>
<protein>
    <submittedName>
        <fullName evidence="2">RluA family pseudouridine synthase</fullName>
        <ecNumber evidence="2">5.4.99.-</ecNumber>
    </submittedName>
</protein>
<name>A0ABV7ZWY2_9GAMM</name>
<evidence type="ECO:0000259" key="1">
    <source>
        <dbReference type="Pfam" id="PF00849"/>
    </source>
</evidence>
<dbReference type="InterPro" id="IPR020103">
    <property type="entry name" value="PsdUridine_synth_cat_dom_sf"/>
</dbReference>
<keyword evidence="2" id="KW-0413">Isomerase</keyword>
<accession>A0ABV7ZWY2</accession>
<dbReference type="InterPro" id="IPR006145">
    <property type="entry name" value="PsdUridine_synth_RsuA/RluA"/>
</dbReference>
<keyword evidence="3" id="KW-1185">Reference proteome</keyword>
<dbReference type="RefSeq" id="WP_380695215.1">
    <property type="nucleotide sequence ID" value="NZ_JBHRYR010000003.1"/>
</dbReference>
<gene>
    <name evidence="2" type="ORF">ACFOOG_07785</name>
</gene>
<reference evidence="3" key="1">
    <citation type="journal article" date="2019" name="Int. J. Syst. Evol. Microbiol.">
        <title>The Global Catalogue of Microorganisms (GCM) 10K type strain sequencing project: providing services to taxonomists for standard genome sequencing and annotation.</title>
        <authorList>
            <consortium name="The Broad Institute Genomics Platform"/>
            <consortium name="The Broad Institute Genome Sequencing Center for Infectious Disease"/>
            <person name="Wu L."/>
            <person name="Ma J."/>
        </authorList>
    </citation>
    <scope>NUCLEOTIDE SEQUENCE [LARGE SCALE GENOMIC DNA]</scope>
    <source>
        <strain evidence="3">IBRC 10765</strain>
    </source>
</reference>
<dbReference type="PANTHER" id="PTHR21600">
    <property type="entry name" value="MITOCHONDRIAL RNA PSEUDOURIDINE SYNTHASE"/>
    <property type="match status" value="1"/>
</dbReference>
<dbReference type="InterPro" id="IPR050188">
    <property type="entry name" value="RluA_PseudoU_synthase"/>
</dbReference>
<organism evidence="2 3">
    <name type="scientific">Saccharospirillum mangrovi</name>
    <dbReference type="NCBI Taxonomy" id="2161747"/>
    <lineage>
        <taxon>Bacteria</taxon>
        <taxon>Pseudomonadati</taxon>
        <taxon>Pseudomonadota</taxon>
        <taxon>Gammaproteobacteria</taxon>
        <taxon>Oceanospirillales</taxon>
        <taxon>Saccharospirillaceae</taxon>
        <taxon>Saccharospirillum</taxon>
    </lineage>
</organism>
<comment type="caution">
    <text evidence="2">The sequence shown here is derived from an EMBL/GenBank/DDBJ whole genome shotgun (WGS) entry which is preliminary data.</text>
</comment>